<comment type="caution">
    <text evidence="2">The sequence shown here is derived from an EMBL/GenBank/DDBJ whole genome shotgun (WGS) entry which is preliminary data.</text>
</comment>
<dbReference type="Proteomes" id="UP001341840">
    <property type="component" value="Unassembled WGS sequence"/>
</dbReference>
<evidence type="ECO:0000256" key="1">
    <source>
        <dbReference type="SAM" id="Phobius"/>
    </source>
</evidence>
<gene>
    <name evidence="2" type="ORF">PIB30_010057</name>
</gene>
<reference evidence="2 3" key="1">
    <citation type="journal article" date="2023" name="Plants (Basel)">
        <title>Bridging the Gap: Combining Genomics and Transcriptomics Approaches to Understand Stylosanthes scabra, an Orphan Legume from the Brazilian Caatinga.</title>
        <authorList>
            <person name="Ferreira-Neto J.R.C."/>
            <person name="da Silva M.D."/>
            <person name="Binneck E."/>
            <person name="de Melo N.F."/>
            <person name="da Silva R.H."/>
            <person name="de Melo A.L.T.M."/>
            <person name="Pandolfi V."/>
            <person name="Bustamante F.O."/>
            <person name="Brasileiro-Vidal A.C."/>
            <person name="Benko-Iseppon A.M."/>
        </authorList>
    </citation>
    <scope>NUCLEOTIDE SEQUENCE [LARGE SCALE GENOMIC DNA]</scope>
    <source>
        <tissue evidence="2">Leaves</tissue>
    </source>
</reference>
<feature type="transmembrane region" description="Helical" evidence="1">
    <location>
        <begin position="41"/>
        <end position="59"/>
    </location>
</feature>
<sequence length="80" mass="9006">MAGLVAIDFSVRVHHSGSRDVDLGLDEGRKQLKDDTDAMDMAMLGVGKIWLIYIYFTILQRQVIFVMRYLNVGSGSKDVE</sequence>
<keyword evidence="1" id="KW-0472">Membrane</keyword>
<keyword evidence="1" id="KW-1133">Transmembrane helix</keyword>
<organism evidence="2 3">
    <name type="scientific">Stylosanthes scabra</name>
    <dbReference type="NCBI Taxonomy" id="79078"/>
    <lineage>
        <taxon>Eukaryota</taxon>
        <taxon>Viridiplantae</taxon>
        <taxon>Streptophyta</taxon>
        <taxon>Embryophyta</taxon>
        <taxon>Tracheophyta</taxon>
        <taxon>Spermatophyta</taxon>
        <taxon>Magnoliopsida</taxon>
        <taxon>eudicotyledons</taxon>
        <taxon>Gunneridae</taxon>
        <taxon>Pentapetalae</taxon>
        <taxon>rosids</taxon>
        <taxon>fabids</taxon>
        <taxon>Fabales</taxon>
        <taxon>Fabaceae</taxon>
        <taxon>Papilionoideae</taxon>
        <taxon>50 kb inversion clade</taxon>
        <taxon>dalbergioids sensu lato</taxon>
        <taxon>Dalbergieae</taxon>
        <taxon>Pterocarpus clade</taxon>
        <taxon>Stylosanthes</taxon>
    </lineage>
</organism>
<keyword evidence="1" id="KW-0812">Transmembrane</keyword>
<protein>
    <submittedName>
        <fullName evidence="2">Uncharacterized protein</fullName>
    </submittedName>
</protein>
<feature type="non-terminal residue" evidence="2">
    <location>
        <position position="80"/>
    </location>
</feature>
<proteinExistence type="predicted"/>
<dbReference type="EMBL" id="JASCZI010211472">
    <property type="protein sequence ID" value="MED6192424.1"/>
    <property type="molecule type" value="Genomic_DNA"/>
</dbReference>
<evidence type="ECO:0000313" key="2">
    <source>
        <dbReference type="EMBL" id="MED6192424.1"/>
    </source>
</evidence>
<keyword evidence="3" id="KW-1185">Reference proteome</keyword>
<name>A0ABU6X2R1_9FABA</name>
<accession>A0ABU6X2R1</accession>
<evidence type="ECO:0000313" key="3">
    <source>
        <dbReference type="Proteomes" id="UP001341840"/>
    </source>
</evidence>